<keyword evidence="3" id="KW-1185">Reference proteome</keyword>
<evidence type="ECO:0000313" key="2">
    <source>
        <dbReference type="EMBL" id="MXP40224.1"/>
    </source>
</evidence>
<dbReference type="AlphaFoldDB" id="A0A6I4UR59"/>
<sequence>MLGLLLKTSVVLLVLNEVRGLVLAAPVIYGMYQAGGSLMAIWIGLCSLAGIALSVIVPMFAARKVQKFVQSRA</sequence>
<reference evidence="2 3" key="1">
    <citation type="submission" date="2019-12" db="EMBL/GenBank/DDBJ databases">
        <title>Genomic-based taxomic classification of the family Erythrobacteraceae.</title>
        <authorList>
            <person name="Xu L."/>
        </authorList>
    </citation>
    <scope>NUCLEOTIDE SEQUENCE [LARGE SCALE GENOMIC DNA]</scope>
    <source>
        <strain evidence="2 3">MCCC 1K02066</strain>
    </source>
</reference>
<comment type="caution">
    <text evidence="2">The sequence shown here is derived from an EMBL/GenBank/DDBJ whole genome shotgun (WGS) entry which is preliminary data.</text>
</comment>
<keyword evidence="1" id="KW-0472">Membrane</keyword>
<name>A0A6I4UR59_9SPHN</name>
<evidence type="ECO:0000313" key="3">
    <source>
        <dbReference type="Proteomes" id="UP000469159"/>
    </source>
</evidence>
<accession>A0A6I4UR59</accession>
<dbReference type="EMBL" id="WTYK01000001">
    <property type="protein sequence ID" value="MXP40224.1"/>
    <property type="molecule type" value="Genomic_DNA"/>
</dbReference>
<dbReference type="Proteomes" id="UP000469159">
    <property type="component" value="Unassembled WGS sequence"/>
</dbReference>
<dbReference type="OrthoDB" id="7428180at2"/>
<keyword evidence="1" id="KW-1133">Transmembrane helix</keyword>
<gene>
    <name evidence="2" type="ORF">GRI75_01020</name>
</gene>
<feature type="transmembrane region" description="Helical" evidence="1">
    <location>
        <begin position="40"/>
        <end position="62"/>
    </location>
</feature>
<proteinExistence type="predicted"/>
<organism evidence="2 3">
    <name type="scientific">Croceibacterium soli</name>
    <dbReference type="NCBI Taxonomy" id="1739690"/>
    <lineage>
        <taxon>Bacteria</taxon>
        <taxon>Pseudomonadati</taxon>
        <taxon>Pseudomonadota</taxon>
        <taxon>Alphaproteobacteria</taxon>
        <taxon>Sphingomonadales</taxon>
        <taxon>Erythrobacteraceae</taxon>
        <taxon>Croceibacterium</taxon>
    </lineage>
</organism>
<protein>
    <submittedName>
        <fullName evidence="2">Uncharacterized protein</fullName>
    </submittedName>
</protein>
<dbReference type="RefSeq" id="WP_160745075.1">
    <property type="nucleotide sequence ID" value="NZ_WTYK01000001.1"/>
</dbReference>
<evidence type="ECO:0000256" key="1">
    <source>
        <dbReference type="SAM" id="Phobius"/>
    </source>
</evidence>
<keyword evidence="1" id="KW-0812">Transmembrane</keyword>